<evidence type="ECO:0000313" key="3">
    <source>
        <dbReference type="Proteomes" id="UP000594263"/>
    </source>
</evidence>
<reference evidence="2" key="1">
    <citation type="submission" date="2021-01" db="UniProtKB">
        <authorList>
            <consortium name="EnsemblPlants"/>
        </authorList>
    </citation>
    <scope>IDENTIFICATION</scope>
</reference>
<feature type="region of interest" description="Disordered" evidence="1">
    <location>
        <begin position="38"/>
        <end position="62"/>
    </location>
</feature>
<keyword evidence="3" id="KW-1185">Reference proteome</keyword>
<protein>
    <submittedName>
        <fullName evidence="2">Uncharacterized protein</fullName>
    </submittedName>
</protein>
<dbReference type="Gramene" id="Kaladp0045s0059.1.v1.1">
    <property type="protein sequence ID" value="Kaladp0045s0059.1.v1.1.CDS.1"/>
    <property type="gene ID" value="Kaladp0045s0059.v1.1"/>
</dbReference>
<dbReference type="EnsemblPlants" id="Kaladp0045s0059.1.v1.1">
    <property type="protein sequence ID" value="Kaladp0045s0059.1.v1.1.CDS.1"/>
    <property type="gene ID" value="Kaladp0045s0059.v1.1"/>
</dbReference>
<name>A0A7N0TSI2_KALFE</name>
<organism evidence="2 3">
    <name type="scientific">Kalanchoe fedtschenkoi</name>
    <name type="common">Lavender scallops</name>
    <name type="synonym">South American air plant</name>
    <dbReference type="NCBI Taxonomy" id="63787"/>
    <lineage>
        <taxon>Eukaryota</taxon>
        <taxon>Viridiplantae</taxon>
        <taxon>Streptophyta</taxon>
        <taxon>Embryophyta</taxon>
        <taxon>Tracheophyta</taxon>
        <taxon>Spermatophyta</taxon>
        <taxon>Magnoliopsida</taxon>
        <taxon>eudicotyledons</taxon>
        <taxon>Gunneridae</taxon>
        <taxon>Pentapetalae</taxon>
        <taxon>Saxifragales</taxon>
        <taxon>Crassulaceae</taxon>
        <taxon>Kalanchoe</taxon>
    </lineage>
</organism>
<sequence length="62" mass="6988">MRKFSIGFISSRFDIQFVQSCMILKFMLISFLPSPKITTSTSTSQIHLQQPPSGPPFISVTH</sequence>
<evidence type="ECO:0000256" key="1">
    <source>
        <dbReference type="SAM" id="MobiDB-lite"/>
    </source>
</evidence>
<evidence type="ECO:0000313" key="2">
    <source>
        <dbReference type="EnsemblPlants" id="Kaladp0045s0059.1.v1.1.CDS.1"/>
    </source>
</evidence>
<dbReference type="AlphaFoldDB" id="A0A7N0TSI2"/>
<dbReference type="Proteomes" id="UP000594263">
    <property type="component" value="Unplaced"/>
</dbReference>
<accession>A0A7N0TSI2</accession>
<proteinExistence type="predicted"/>